<feature type="transmembrane region" description="Helical" evidence="1">
    <location>
        <begin position="67"/>
        <end position="87"/>
    </location>
</feature>
<evidence type="ECO:0000313" key="3">
    <source>
        <dbReference type="Proteomes" id="UP000002316"/>
    </source>
</evidence>
<dbReference type="EMBL" id="FN554973">
    <property type="protein sequence ID" value="CBH15272.1"/>
    <property type="molecule type" value="Genomic_DNA"/>
</dbReference>
<name>D0A1X9_TRYB9</name>
<reference evidence="3" key="1">
    <citation type="journal article" date="2010" name="PLoS Negl. Trop. Dis.">
        <title>The genome sequence of Trypanosoma brucei gambiense, causative agent of chronic human african trypanosomiasis.</title>
        <authorList>
            <person name="Jackson A.P."/>
            <person name="Sanders M."/>
            <person name="Berry A."/>
            <person name="McQuillan J."/>
            <person name="Aslett M.A."/>
            <person name="Quail M.A."/>
            <person name="Chukualim B."/>
            <person name="Capewell P."/>
            <person name="MacLeod A."/>
            <person name="Melville S.E."/>
            <person name="Gibson W."/>
            <person name="Barry J.D."/>
            <person name="Berriman M."/>
            <person name="Hertz-Fowler C."/>
        </authorList>
    </citation>
    <scope>NUCLEOTIDE SEQUENCE [LARGE SCALE GENOMIC DNA]</scope>
    <source>
        <strain evidence="3">MHOM/CI/86/DAL972</strain>
    </source>
</reference>
<dbReference type="Proteomes" id="UP000002316">
    <property type="component" value="Chromosome 10"/>
</dbReference>
<protein>
    <submittedName>
        <fullName evidence="2">Uncharacterized protein</fullName>
    </submittedName>
</protein>
<keyword evidence="1" id="KW-0812">Transmembrane</keyword>
<gene>
    <name evidence="2" type="ORF">TbgDal_X3570</name>
</gene>
<dbReference type="GeneID" id="23865424"/>
<dbReference type="RefSeq" id="XP_011777537.1">
    <property type="nucleotide sequence ID" value="XM_011779235.1"/>
</dbReference>
<keyword evidence="1" id="KW-1133">Transmembrane helix</keyword>
<accession>D0A1X9</accession>
<dbReference type="AlphaFoldDB" id="D0A1X9"/>
<dbReference type="KEGG" id="tbg:TbgDal_X3570"/>
<keyword evidence="1" id="KW-0472">Membrane</keyword>
<sequence>MLCAAVEVLTVLSFMVTLSSVCCYTFAYLVTINVSFTSKWMCCNQMKGTGACGTNRDNYQYIFTTRVMTLLSLLYIVLCLHLLISVLEFPLRFFCFNCVSCTATIRPELTLTCAAQSLRE</sequence>
<evidence type="ECO:0000256" key="1">
    <source>
        <dbReference type="SAM" id="Phobius"/>
    </source>
</evidence>
<organism evidence="2 3">
    <name type="scientific">Trypanosoma brucei gambiense (strain MHOM/CI/86/DAL972)</name>
    <dbReference type="NCBI Taxonomy" id="679716"/>
    <lineage>
        <taxon>Eukaryota</taxon>
        <taxon>Discoba</taxon>
        <taxon>Euglenozoa</taxon>
        <taxon>Kinetoplastea</taxon>
        <taxon>Metakinetoplastina</taxon>
        <taxon>Trypanosomatida</taxon>
        <taxon>Trypanosomatidae</taxon>
        <taxon>Trypanosoma</taxon>
    </lineage>
</organism>
<proteinExistence type="predicted"/>
<feature type="transmembrane region" description="Helical" evidence="1">
    <location>
        <begin position="12"/>
        <end position="31"/>
    </location>
</feature>
<evidence type="ECO:0000313" key="2">
    <source>
        <dbReference type="EMBL" id="CBH15272.1"/>
    </source>
</evidence>